<dbReference type="SUPFAM" id="SSF56784">
    <property type="entry name" value="HAD-like"/>
    <property type="match status" value="1"/>
</dbReference>
<keyword evidence="14" id="KW-1185">Reference proteome</keyword>
<evidence type="ECO:0000256" key="6">
    <source>
        <dbReference type="ARBA" id="ARBA00022723"/>
    </source>
</evidence>
<dbReference type="NCBIfam" id="TIGR01488">
    <property type="entry name" value="HAD-SF-IB"/>
    <property type="match status" value="1"/>
</dbReference>
<evidence type="ECO:0000256" key="9">
    <source>
        <dbReference type="ARBA" id="ARBA00023299"/>
    </source>
</evidence>
<evidence type="ECO:0000313" key="14">
    <source>
        <dbReference type="Proteomes" id="UP001209083"/>
    </source>
</evidence>
<comment type="cofactor">
    <cofactor evidence="1">
        <name>Mg(2+)</name>
        <dbReference type="ChEBI" id="CHEBI:18420"/>
    </cofactor>
</comment>
<comment type="pathway">
    <text evidence="2">Amino-acid biosynthesis; L-serine biosynthesis; L-serine from 3-phospho-D-glycerate: step 3/3.</text>
</comment>
<dbReference type="PANTHER" id="PTHR43344:SF2">
    <property type="entry name" value="PHOSPHOSERINE PHOSPHATASE"/>
    <property type="match status" value="1"/>
</dbReference>
<organism evidence="13 14">
    <name type="scientific">Saxibacter everestensis</name>
    <dbReference type="NCBI Taxonomy" id="2909229"/>
    <lineage>
        <taxon>Bacteria</taxon>
        <taxon>Bacillati</taxon>
        <taxon>Actinomycetota</taxon>
        <taxon>Actinomycetes</taxon>
        <taxon>Micrococcales</taxon>
        <taxon>Brevibacteriaceae</taxon>
        <taxon>Saxibacter</taxon>
    </lineage>
</organism>
<dbReference type="NCBIfam" id="TIGR00338">
    <property type="entry name" value="serB"/>
    <property type="match status" value="1"/>
</dbReference>
<evidence type="ECO:0000256" key="4">
    <source>
        <dbReference type="ARBA" id="ARBA00012640"/>
    </source>
</evidence>
<sequence length="290" mass="30965">MIDSYSHLVVVAETLNDDQLKPVRDILGADFVESRTSSTACQAVHFRLRIEATADQQQAISRAATRLGLDTCWLPAALQRSAPGLLVLDVDSTFIDQEVIELIAERSGTREQVAAVTERAMRGELDFEQSLHARVATLKGISDDVFDAVRQEVTVTAGAEELVRAVQSNGGDVALVSGGFAEIVVPLAAGFDIDKVRANRLEVDGGVLTGRVLGEVVDRSVKARMLQEYANELGVPLSRTVAVGDGANDLDMLGVAGLGIAFQAKPAVREQADMSLGFRRLDAIVALLGL</sequence>
<dbReference type="SFLD" id="SFLDG01137">
    <property type="entry name" value="C1.6.1:_Phosphoserine_Phosphat"/>
    <property type="match status" value="1"/>
</dbReference>
<dbReference type="Gene3D" id="3.40.50.1000">
    <property type="entry name" value="HAD superfamily/HAD-like"/>
    <property type="match status" value="1"/>
</dbReference>
<dbReference type="PANTHER" id="PTHR43344">
    <property type="entry name" value="PHOSPHOSERINE PHOSPHATASE"/>
    <property type="match status" value="1"/>
</dbReference>
<name>A0ABY8QXM8_9MICO</name>
<dbReference type="Pfam" id="PF12710">
    <property type="entry name" value="HAD"/>
    <property type="match status" value="1"/>
</dbReference>
<accession>A0ABY8QXM8</accession>
<dbReference type="RefSeq" id="WP_349640530.1">
    <property type="nucleotide sequence ID" value="NZ_CP090958.1"/>
</dbReference>
<dbReference type="EMBL" id="CP090958">
    <property type="protein sequence ID" value="WGW13707.1"/>
    <property type="molecule type" value="Genomic_DNA"/>
</dbReference>
<evidence type="ECO:0000256" key="10">
    <source>
        <dbReference type="ARBA" id="ARBA00031693"/>
    </source>
</evidence>
<evidence type="ECO:0000256" key="7">
    <source>
        <dbReference type="ARBA" id="ARBA00022801"/>
    </source>
</evidence>
<dbReference type="EC" id="3.1.3.3" evidence="4"/>
<dbReference type="GO" id="GO:0016787">
    <property type="term" value="F:hydrolase activity"/>
    <property type="evidence" value="ECO:0007669"/>
    <property type="project" value="UniProtKB-KW"/>
</dbReference>
<gene>
    <name evidence="13" type="primary">serB</name>
    <name evidence="13" type="ORF">LWF01_08105</name>
</gene>
<evidence type="ECO:0000313" key="13">
    <source>
        <dbReference type="EMBL" id="WGW13707.1"/>
    </source>
</evidence>
<reference evidence="13 14" key="1">
    <citation type="submission" date="2023-05" db="EMBL/GenBank/DDBJ databases">
        <title>Lithophilousrod everest ZFBP1038 complete genpme.</title>
        <authorList>
            <person name="Tian M."/>
        </authorList>
    </citation>
    <scope>NUCLEOTIDE SEQUENCE [LARGE SCALE GENOMIC DNA]</scope>
    <source>
        <strain evidence="13 14">ZFBP1038</strain>
    </source>
</reference>
<dbReference type="InterPro" id="IPR004469">
    <property type="entry name" value="PSP"/>
</dbReference>
<proteinExistence type="inferred from homology"/>
<evidence type="ECO:0000256" key="1">
    <source>
        <dbReference type="ARBA" id="ARBA00001946"/>
    </source>
</evidence>
<keyword evidence="8" id="KW-0460">Magnesium</keyword>
<keyword evidence="6" id="KW-0479">Metal-binding</keyword>
<comment type="catalytic activity">
    <reaction evidence="11">
        <text>O-phospho-L-serine + H2O = L-serine + phosphate</text>
        <dbReference type="Rhea" id="RHEA:21208"/>
        <dbReference type="ChEBI" id="CHEBI:15377"/>
        <dbReference type="ChEBI" id="CHEBI:33384"/>
        <dbReference type="ChEBI" id="CHEBI:43474"/>
        <dbReference type="ChEBI" id="CHEBI:57524"/>
        <dbReference type="EC" id="3.1.3.3"/>
    </reaction>
</comment>
<evidence type="ECO:0000256" key="5">
    <source>
        <dbReference type="ARBA" id="ARBA00022605"/>
    </source>
</evidence>
<evidence type="ECO:0000256" key="2">
    <source>
        <dbReference type="ARBA" id="ARBA00005135"/>
    </source>
</evidence>
<dbReference type="InterPro" id="IPR050582">
    <property type="entry name" value="HAD-like_SerB"/>
</dbReference>
<comment type="catalytic activity">
    <reaction evidence="12">
        <text>O-phospho-D-serine + H2O = D-serine + phosphate</text>
        <dbReference type="Rhea" id="RHEA:24873"/>
        <dbReference type="ChEBI" id="CHEBI:15377"/>
        <dbReference type="ChEBI" id="CHEBI:35247"/>
        <dbReference type="ChEBI" id="CHEBI:43474"/>
        <dbReference type="ChEBI" id="CHEBI:58680"/>
        <dbReference type="EC" id="3.1.3.3"/>
    </reaction>
</comment>
<comment type="similarity">
    <text evidence="3">Belongs to the HAD-like hydrolase superfamily. SerB family.</text>
</comment>
<dbReference type="SFLD" id="SFLDG01136">
    <property type="entry name" value="C1.6:_Phosphoserine_Phosphatas"/>
    <property type="match status" value="1"/>
</dbReference>
<dbReference type="SFLD" id="SFLDS00003">
    <property type="entry name" value="Haloacid_Dehalogenase"/>
    <property type="match status" value="1"/>
</dbReference>
<keyword evidence="7 13" id="KW-0378">Hydrolase</keyword>
<dbReference type="InterPro" id="IPR036412">
    <property type="entry name" value="HAD-like_sf"/>
</dbReference>
<keyword evidence="5" id="KW-0028">Amino-acid biosynthesis</keyword>
<evidence type="ECO:0000256" key="11">
    <source>
        <dbReference type="ARBA" id="ARBA00048138"/>
    </source>
</evidence>
<protein>
    <recommendedName>
        <fullName evidence="4">phosphoserine phosphatase</fullName>
        <ecNumber evidence="4">3.1.3.3</ecNumber>
    </recommendedName>
    <alternativeName>
        <fullName evidence="10">O-phosphoserine phosphohydrolase</fullName>
    </alternativeName>
</protein>
<dbReference type="InterPro" id="IPR023214">
    <property type="entry name" value="HAD_sf"/>
</dbReference>
<evidence type="ECO:0000256" key="3">
    <source>
        <dbReference type="ARBA" id="ARBA00009184"/>
    </source>
</evidence>
<keyword evidence="9" id="KW-0718">Serine biosynthesis</keyword>
<dbReference type="SFLD" id="SFLDF00029">
    <property type="entry name" value="phosphoserine_phosphatase"/>
    <property type="match status" value="1"/>
</dbReference>
<evidence type="ECO:0000256" key="8">
    <source>
        <dbReference type="ARBA" id="ARBA00022842"/>
    </source>
</evidence>
<dbReference type="Proteomes" id="UP001209083">
    <property type="component" value="Chromosome"/>
</dbReference>
<evidence type="ECO:0000256" key="12">
    <source>
        <dbReference type="ARBA" id="ARBA00048523"/>
    </source>
</evidence>